<evidence type="ECO:0000313" key="13">
    <source>
        <dbReference type="Proteomes" id="UP001175097"/>
    </source>
</evidence>
<dbReference type="InterPro" id="IPR006483">
    <property type="entry name" value="CRISPR-assoc_Cas3_HD"/>
</dbReference>
<dbReference type="CDD" id="cd09641">
    <property type="entry name" value="Cas3''_I"/>
    <property type="match status" value="1"/>
</dbReference>
<evidence type="ECO:0000256" key="3">
    <source>
        <dbReference type="ARBA" id="ARBA00022722"/>
    </source>
</evidence>
<evidence type="ECO:0000256" key="4">
    <source>
        <dbReference type="ARBA" id="ARBA00022723"/>
    </source>
</evidence>
<dbReference type="Gene3D" id="3.40.50.300">
    <property type="entry name" value="P-loop containing nucleotide triphosphate hydrolases"/>
    <property type="match status" value="2"/>
</dbReference>
<dbReference type="Proteomes" id="UP001175097">
    <property type="component" value="Unassembled WGS sequence"/>
</dbReference>
<dbReference type="CDD" id="cd17930">
    <property type="entry name" value="DEXHc_cas3"/>
    <property type="match status" value="1"/>
</dbReference>
<evidence type="ECO:0000256" key="1">
    <source>
        <dbReference type="ARBA" id="ARBA00006847"/>
    </source>
</evidence>
<feature type="domain" description="Helicase ATP-binding" evidence="10">
    <location>
        <begin position="236"/>
        <end position="421"/>
    </location>
</feature>
<dbReference type="Pfam" id="PF18019">
    <property type="entry name" value="Cas3_HD"/>
    <property type="match status" value="1"/>
</dbReference>
<comment type="caution">
    <text evidence="12">The sequence shown here is derived from an EMBL/GenBank/DDBJ whole genome shotgun (WGS) entry which is preliminary data.</text>
</comment>
<keyword evidence="7" id="KW-0347">Helicase</keyword>
<dbReference type="SUPFAM" id="SSF52540">
    <property type="entry name" value="P-loop containing nucleoside triphosphate hydrolases"/>
    <property type="match status" value="1"/>
</dbReference>
<keyword evidence="6" id="KW-0378">Hydrolase</keyword>
<dbReference type="Gene3D" id="1.10.3210.30">
    <property type="match status" value="1"/>
</dbReference>
<keyword evidence="3" id="KW-0540">Nuclease</keyword>
<name>A0ABT8JNT5_9BACL</name>
<dbReference type="SMART" id="SM00487">
    <property type="entry name" value="DEXDc"/>
    <property type="match status" value="1"/>
</dbReference>
<dbReference type="InterPro" id="IPR027417">
    <property type="entry name" value="P-loop_NTPase"/>
</dbReference>
<feature type="domain" description="HD Cas3-type" evidence="11">
    <location>
        <begin position="21"/>
        <end position="187"/>
    </location>
</feature>
<dbReference type="InterPro" id="IPR054712">
    <property type="entry name" value="Cas3-like_dom"/>
</dbReference>
<keyword evidence="13" id="KW-1185">Reference proteome</keyword>
<dbReference type="PROSITE" id="PS51192">
    <property type="entry name" value="HELICASE_ATP_BIND_1"/>
    <property type="match status" value="1"/>
</dbReference>
<keyword evidence="4" id="KW-0479">Metal-binding</keyword>
<sequence>MKSDMTLRLSNALIAHFNPSSPNDPHQLSDHLHAVGRRAAEFTNPFDKGRLSSIVALCHDIGKAHPDFQSYVKTQIAHRGSVKHALPGAYLFSLHRSSLTHSHLTISYLIENMIAGHHRGLYDMNHSFLKLYDEFSDEGFSAEVKQFVLEQAEVFRNLPALPQWHDPIYCAALTRFVFSAVIDADWLDTEAYFNKERSSKRVYDAFPFHTFQGKFHAFVRKFPENKLTAFREAAELKGTEVGSYFELTLPTGYGKTLASLAFALEHAKRFNKSRIITALPLITLTSEISALYRDLFGKEHVIEDHSAFHPKTISNEEETTSGARLAIENWDRNFIVTTTVQLFDSIFSNKPWKLRKVHRLVGSVLILDEFHLLPSQLLPSILKMLDVLQEHFDMTVLLVSATPLPLTTSKAIQELKLHHLPKVIAPPVETPRRVNYSLLGQLTEQSLLEKVTNDSTLIIVNTRKRAQQLYKLAVKQFPDRPVYHLSTSLTANAREEKVKKIRGKIKNRPLVISTSLLESGIDLSFQCLFREMAPLPAIIQAAGRCNRYSEQVLGQVYLFTWPKPNYPSPSYESGVRQLERLLKENGTSVFYSSSTMASYYRRVLDLDFKKSPITEKDTLQFETMAEKFKMIDSHGITVLCPQSSGFQQGWLDENKTRLWWRKVQPYTAQAPFSMHHHIEYIKGIPVWTGPYDDELGILLI</sequence>
<dbReference type="NCBIfam" id="TIGR01596">
    <property type="entry name" value="cas3_HD"/>
    <property type="match status" value="1"/>
</dbReference>
<evidence type="ECO:0000313" key="12">
    <source>
        <dbReference type="EMBL" id="MDN4606805.1"/>
    </source>
</evidence>
<proteinExistence type="inferred from homology"/>
<keyword evidence="8" id="KW-0067">ATP-binding</keyword>
<dbReference type="InterPro" id="IPR014001">
    <property type="entry name" value="Helicase_ATP-bd"/>
</dbReference>
<accession>A0ABT8JNT5</accession>
<evidence type="ECO:0000256" key="7">
    <source>
        <dbReference type="ARBA" id="ARBA00022806"/>
    </source>
</evidence>
<evidence type="ECO:0000256" key="2">
    <source>
        <dbReference type="ARBA" id="ARBA00009046"/>
    </source>
</evidence>
<comment type="similarity">
    <text evidence="2">In the central section; belongs to the CRISPR-associated helicase Cas3 family.</text>
</comment>
<dbReference type="InterPro" id="IPR011545">
    <property type="entry name" value="DEAD/DEAH_box_helicase_dom"/>
</dbReference>
<keyword evidence="9" id="KW-0051">Antiviral defense</keyword>
<evidence type="ECO:0000256" key="8">
    <source>
        <dbReference type="ARBA" id="ARBA00022840"/>
    </source>
</evidence>
<protein>
    <submittedName>
        <fullName evidence="12">CRISPR-associated helicase Cas3</fullName>
    </submittedName>
</protein>
<dbReference type="RefSeq" id="WP_301242358.1">
    <property type="nucleotide sequence ID" value="NZ_JAROCC010000003.1"/>
</dbReference>
<dbReference type="EMBL" id="JAROCC010000003">
    <property type="protein sequence ID" value="MDN4606805.1"/>
    <property type="molecule type" value="Genomic_DNA"/>
</dbReference>
<dbReference type="PANTHER" id="PTHR24031">
    <property type="entry name" value="RNA HELICASE"/>
    <property type="match status" value="1"/>
</dbReference>
<reference evidence="12" key="1">
    <citation type="submission" date="2023-03" db="EMBL/GenBank/DDBJ databases">
        <title>MT1 and MT2 Draft Genomes of Novel Species.</title>
        <authorList>
            <person name="Venkateswaran K."/>
        </authorList>
    </citation>
    <scope>NUCLEOTIDE SEQUENCE</scope>
    <source>
        <strain evidence="12">F6_3S_P_2</strain>
    </source>
</reference>
<keyword evidence="5" id="KW-0547">Nucleotide-binding</keyword>
<evidence type="ECO:0000256" key="6">
    <source>
        <dbReference type="ARBA" id="ARBA00022801"/>
    </source>
</evidence>
<dbReference type="InterPro" id="IPR006474">
    <property type="entry name" value="Helicase_Cas3_CRISPR-ass_core"/>
</dbReference>
<evidence type="ECO:0000259" key="11">
    <source>
        <dbReference type="PROSITE" id="PS51643"/>
    </source>
</evidence>
<evidence type="ECO:0000256" key="9">
    <source>
        <dbReference type="ARBA" id="ARBA00023118"/>
    </source>
</evidence>
<dbReference type="PROSITE" id="PS51643">
    <property type="entry name" value="HD_CAS3"/>
    <property type="match status" value="1"/>
</dbReference>
<gene>
    <name evidence="12" type="primary">cas3</name>
    <name evidence="12" type="ORF">P5G49_04850</name>
</gene>
<dbReference type="NCBIfam" id="TIGR01587">
    <property type="entry name" value="cas3_core"/>
    <property type="match status" value="1"/>
</dbReference>
<dbReference type="InterPro" id="IPR038257">
    <property type="entry name" value="CRISPR-assoc_Cas3_HD_sf"/>
</dbReference>
<dbReference type="Pfam" id="PF00270">
    <property type="entry name" value="DEAD"/>
    <property type="match status" value="1"/>
</dbReference>
<evidence type="ECO:0000256" key="5">
    <source>
        <dbReference type="ARBA" id="ARBA00022741"/>
    </source>
</evidence>
<evidence type="ECO:0000259" key="10">
    <source>
        <dbReference type="PROSITE" id="PS51192"/>
    </source>
</evidence>
<dbReference type="Pfam" id="PF22590">
    <property type="entry name" value="Cas3-like_C_2"/>
    <property type="match status" value="1"/>
</dbReference>
<comment type="similarity">
    <text evidence="1">In the N-terminal section; belongs to the CRISPR-associated nuclease Cas3-HD family.</text>
</comment>
<organism evidence="12 13">
    <name type="scientific">Sporosarcina highlanderae</name>
    <dbReference type="NCBI Taxonomy" id="3035916"/>
    <lineage>
        <taxon>Bacteria</taxon>
        <taxon>Bacillati</taxon>
        <taxon>Bacillota</taxon>
        <taxon>Bacilli</taxon>
        <taxon>Bacillales</taxon>
        <taxon>Caryophanaceae</taxon>
        <taxon>Sporosarcina</taxon>
    </lineage>
</organism>